<dbReference type="SMART" id="SM00448">
    <property type="entry name" value="REC"/>
    <property type="match status" value="1"/>
</dbReference>
<feature type="domain" description="HTH LytTR-type" evidence="3">
    <location>
        <begin position="144"/>
        <end position="251"/>
    </location>
</feature>
<dbReference type="SUPFAM" id="SSF52172">
    <property type="entry name" value="CheY-like"/>
    <property type="match status" value="1"/>
</dbReference>
<dbReference type="Gene3D" id="3.40.50.2300">
    <property type="match status" value="1"/>
</dbReference>
<dbReference type="PANTHER" id="PTHR37299:SF1">
    <property type="entry name" value="STAGE 0 SPORULATION PROTEIN A HOMOLOG"/>
    <property type="match status" value="1"/>
</dbReference>
<feature type="domain" description="Response regulatory" evidence="2">
    <location>
        <begin position="2"/>
        <end position="115"/>
    </location>
</feature>
<dbReference type="Gene3D" id="2.40.50.1020">
    <property type="entry name" value="LytTr DNA-binding domain"/>
    <property type="match status" value="1"/>
</dbReference>
<dbReference type="SMART" id="SM00850">
    <property type="entry name" value="LytTR"/>
    <property type="match status" value="1"/>
</dbReference>
<keyword evidence="5" id="KW-1185">Reference proteome</keyword>
<reference evidence="5" key="1">
    <citation type="journal article" date="2019" name="Int. J. Syst. Evol. Microbiol.">
        <title>The Global Catalogue of Microorganisms (GCM) 10K type strain sequencing project: providing services to taxonomists for standard genome sequencing and annotation.</title>
        <authorList>
            <consortium name="The Broad Institute Genomics Platform"/>
            <consortium name="The Broad Institute Genome Sequencing Center for Infectious Disease"/>
            <person name="Wu L."/>
            <person name="Ma J."/>
        </authorList>
    </citation>
    <scope>NUCLEOTIDE SEQUENCE [LARGE SCALE GENOMIC DNA]</scope>
    <source>
        <strain evidence="5">JCM 17925</strain>
    </source>
</reference>
<dbReference type="InterPro" id="IPR011006">
    <property type="entry name" value="CheY-like_superfamily"/>
</dbReference>
<dbReference type="Pfam" id="PF00072">
    <property type="entry name" value="Response_reg"/>
    <property type="match status" value="1"/>
</dbReference>
<dbReference type="InterPro" id="IPR007492">
    <property type="entry name" value="LytTR_DNA-bd_dom"/>
</dbReference>
<dbReference type="PROSITE" id="PS50110">
    <property type="entry name" value="RESPONSE_REGULATORY"/>
    <property type="match status" value="1"/>
</dbReference>
<dbReference type="Pfam" id="PF04397">
    <property type="entry name" value="LytTR"/>
    <property type="match status" value="1"/>
</dbReference>
<feature type="modified residue" description="4-aspartylphosphate" evidence="1">
    <location>
        <position position="55"/>
    </location>
</feature>
<evidence type="ECO:0000313" key="5">
    <source>
        <dbReference type="Proteomes" id="UP001500936"/>
    </source>
</evidence>
<name>A0ABP8KL36_9BACT</name>
<evidence type="ECO:0000313" key="4">
    <source>
        <dbReference type="EMBL" id="GAA4408839.1"/>
    </source>
</evidence>
<evidence type="ECO:0000259" key="3">
    <source>
        <dbReference type="PROSITE" id="PS50930"/>
    </source>
</evidence>
<dbReference type="PROSITE" id="PS50930">
    <property type="entry name" value="HTH_LYTTR"/>
    <property type="match status" value="1"/>
</dbReference>
<accession>A0ABP8KL36</accession>
<comment type="caution">
    <text evidence="4">The sequence shown here is derived from an EMBL/GenBank/DDBJ whole genome shotgun (WGS) entry which is preliminary data.</text>
</comment>
<proteinExistence type="predicted"/>
<organism evidence="4 5">
    <name type="scientific">Nibrella viscosa</name>
    <dbReference type="NCBI Taxonomy" id="1084524"/>
    <lineage>
        <taxon>Bacteria</taxon>
        <taxon>Pseudomonadati</taxon>
        <taxon>Bacteroidota</taxon>
        <taxon>Cytophagia</taxon>
        <taxon>Cytophagales</taxon>
        <taxon>Spirosomataceae</taxon>
        <taxon>Nibrella</taxon>
    </lineage>
</organism>
<keyword evidence="4" id="KW-0238">DNA-binding</keyword>
<sequence length="251" mass="29417">MNVIIIEDEDLTADRLQSLLQKYDPDINVLAQLPSVQDTVQWLRTHKEPDLIFMDIHLEDDLCFRIFEQVSLSVPVIFTTAFDEYMVKAFRVNSIDYLLKPVSFEGLSAAMQKYQSMKRQFSQTDLDALRQVVGRPQQEFKNRFLITVGTRLRTIETSEVAYFYSEEKITFLVTRDNQRLPIDYSLDKLTSMLNPADFFRANRQFLIAMSCIRNIHTYSSSKLKLELQPDPREEVFISKEKVSTFKDWLDA</sequence>
<dbReference type="PANTHER" id="PTHR37299">
    <property type="entry name" value="TRANSCRIPTIONAL REGULATOR-RELATED"/>
    <property type="match status" value="1"/>
</dbReference>
<dbReference type="GO" id="GO:0003677">
    <property type="term" value="F:DNA binding"/>
    <property type="evidence" value="ECO:0007669"/>
    <property type="project" value="UniProtKB-KW"/>
</dbReference>
<dbReference type="EMBL" id="BAABHB010000005">
    <property type="protein sequence ID" value="GAA4408839.1"/>
    <property type="molecule type" value="Genomic_DNA"/>
</dbReference>
<gene>
    <name evidence="4" type="ORF">GCM10023187_31330</name>
</gene>
<protein>
    <submittedName>
        <fullName evidence="4">LytTR family DNA-binding domain-containing protein</fullName>
    </submittedName>
</protein>
<evidence type="ECO:0000259" key="2">
    <source>
        <dbReference type="PROSITE" id="PS50110"/>
    </source>
</evidence>
<dbReference type="RefSeq" id="WP_345268734.1">
    <property type="nucleotide sequence ID" value="NZ_BAABHB010000005.1"/>
</dbReference>
<dbReference type="InterPro" id="IPR001789">
    <property type="entry name" value="Sig_transdc_resp-reg_receiver"/>
</dbReference>
<dbReference type="InterPro" id="IPR046947">
    <property type="entry name" value="LytR-like"/>
</dbReference>
<evidence type="ECO:0000256" key="1">
    <source>
        <dbReference type="PROSITE-ProRule" id="PRU00169"/>
    </source>
</evidence>
<keyword evidence="1" id="KW-0597">Phosphoprotein</keyword>
<dbReference type="Proteomes" id="UP001500936">
    <property type="component" value="Unassembled WGS sequence"/>
</dbReference>